<feature type="domain" description="TonB-dependent receptor plug" evidence="10">
    <location>
        <begin position="49"/>
        <end position="151"/>
    </location>
</feature>
<dbReference type="InterPro" id="IPR036942">
    <property type="entry name" value="Beta-barrel_TonB_sf"/>
</dbReference>
<dbReference type="EMBL" id="SLZR01000017">
    <property type="protein sequence ID" value="TCS38159.1"/>
    <property type="molecule type" value="Genomic_DNA"/>
</dbReference>
<dbReference type="Proteomes" id="UP000295793">
    <property type="component" value="Unassembled WGS sequence"/>
</dbReference>
<dbReference type="InterPro" id="IPR012910">
    <property type="entry name" value="Plug_dom"/>
</dbReference>
<evidence type="ECO:0000256" key="9">
    <source>
        <dbReference type="SAM" id="SignalP"/>
    </source>
</evidence>
<proteinExistence type="inferred from homology"/>
<accession>A0A4R3I2N0</accession>
<dbReference type="Gene3D" id="2.170.130.10">
    <property type="entry name" value="TonB-dependent receptor, plug domain"/>
    <property type="match status" value="1"/>
</dbReference>
<evidence type="ECO:0000259" key="10">
    <source>
        <dbReference type="Pfam" id="PF07715"/>
    </source>
</evidence>
<feature type="signal peptide" evidence="9">
    <location>
        <begin position="1"/>
        <end position="24"/>
    </location>
</feature>
<evidence type="ECO:0000256" key="4">
    <source>
        <dbReference type="ARBA" id="ARBA00022692"/>
    </source>
</evidence>
<evidence type="ECO:0000256" key="6">
    <source>
        <dbReference type="ARBA" id="ARBA00023136"/>
    </source>
</evidence>
<keyword evidence="6 8" id="KW-0472">Membrane</keyword>
<evidence type="ECO:0000256" key="3">
    <source>
        <dbReference type="ARBA" id="ARBA00022452"/>
    </source>
</evidence>
<keyword evidence="4 8" id="KW-0812">Transmembrane</keyword>
<reference evidence="11 12" key="1">
    <citation type="submission" date="2019-03" db="EMBL/GenBank/DDBJ databases">
        <title>Genomic Encyclopedia of Archaeal and Bacterial Type Strains, Phase II (KMG-II): from individual species to whole genera.</title>
        <authorList>
            <person name="Goeker M."/>
        </authorList>
    </citation>
    <scope>NUCLEOTIDE SEQUENCE [LARGE SCALE GENOMIC DNA]</scope>
    <source>
        <strain evidence="11 12">DSM 15388</strain>
    </source>
</reference>
<dbReference type="PANTHER" id="PTHR30069">
    <property type="entry name" value="TONB-DEPENDENT OUTER MEMBRANE RECEPTOR"/>
    <property type="match status" value="1"/>
</dbReference>
<keyword evidence="12" id="KW-1185">Reference proteome</keyword>
<keyword evidence="7 8" id="KW-0998">Cell outer membrane</keyword>
<evidence type="ECO:0000256" key="1">
    <source>
        <dbReference type="ARBA" id="ARBA00004571"/>
    </source>
</evidence>
<dbReference type="GO" id="GO:0015344">
    <property type="term" value="F:siderophore uptake transmembrane transporter activity"/>
    <property type="evidence" value="ECO:0007669"/>
    <property type="project" value="TreeGrafter"/>
</dbReference>
<evidence type="ECO:0000256" key="7">
    <source>
        <dbReference type="ARBA" id="ARBA00023237"/>
    </source>
</evidence>
<keyword evidence="11" id="KW-0675">Receptor</keyword>
<evidence type="ECO:0000313" key="12">
    <source>
        <dbReference type="Proteomes" id="UP000295793"/>
    </source>
</evidence>
<dbReference type="Gene3D" id="2.40.170.20">
    <property type="entry name" value="TonB-dependent receptor, beta-barrel domain"/>
    <property type="match status" value="1"/>
</dbReference>
<dbReference type="Pfam" id="PF07715">
    <property type="entry name" value="Plug"/>
    <property type="match status" value="1"/>
</dbReference>
<dbReference type="InterPro" id="IPR039426">
    <property type="entry name" value="TonB-dep_rcpt-like"/>
</dbReference>
<dbReference type="OrthoDB" id="9764669at2"/>
<comment type="caution">
    <text evidence="11">The sequence shown here is derived from an EMBL/GenBank/DDBJ whole genome shotgun (WGS) entry which is preliminary data.</text>
</comment>
<evidence type="ECO:0000313" key="11">
    <source>
        <dbReference type="EMBL" id="TCS38159.1"/>
    </source>
</evidence>
<dbReference type="RefSeq" id="WP_132703159.1">
    <property type="nucleotide sequence ID" value="NZ_SLZR01000017.1"/>
</dbReference>
<dbReference type="GO" id="GO:0044718">
    <property type="term" value="P:siderophore transmembrane transport"/>
    <property type="evidence" value="ECO:0007669"/>
    <property type="project" value="TreeGrafter"/>
</dbReference>
<keyword evidence="3 8" id="KW-1134">Transmembrane beta strand</keyword>
<protein>
    <submittedName>
        <fullName evidence="11">Outer membrane cobalamin receptor</fullName>
    </submittedName>
</protein>
<evidence type="ECO:0000256" key="5">
    <source>
        <dbReference type="ARBA" id="ARBA00022729"/>
    </source>
</evidence>
<dbReference type="PROSITE" id="PS52016">
    <property type="entry name" value="TONB_DEPENDENT_REC_3"/>
    <property type="match status" value="1"/>
</dbReference>
<comment type="subcellular location">
    <subcellularLocation>
        <location evidence="1 8">Cell outer membrane</location>
        <topology evidence="1 8">Multi-pass membrane protein</topology>
    </subcellularLocation>
</comment>
<keyword evidence="5 9" id="KW-0732">Signal</keyword>
<dbReference type="InterPro" id="IPR037066">
    <property type="entry name" value="Plug_dom_sf"/>
</dbReference>
<feature type="chain" id="PRO_5020569609" evidence="9">
    <location>
        <begin position="25"/>
        <end position="641"/>
    </location>
</feature>
<dbReference type="SUPFAM" id="SSF56935">
    <property type="entry name" value="Porins"/>
    <property type="match status" value="1"/>
</dbReference>
<dbReference type="AlphaFoldDB" id="A0A4R3I2N0"/>
<organism evidence="11 12">
    <name type="scientific">Reinekea marinisedimentorum</name>
    <dbReference type="NCBI Taxonomy" id="230495"/>
    <lineage>
        <taxon>Bacteria</taxon>
        <taxon>Pseudomonadati</taxon>
        <taxon>Pseudomonadota</taxon>
        <taxon>Gammaproteobacteria</taxon>
        <taxon>Oceanospirillales</taxon>
        <taxon>Saccharospirillaceae</taxon>
        <taxon>Reinekea</taxon>
    </lineage>
</organism>
<keyword evidence="2 8" id="KW-0813">Transport</keyword>
<name>A0A4R3I2N0_9GAMM</name>
<evidence type="ECO:0000256" key="2">
    <source>
        <dbReference type="ARBA" id="ARBA00022448"/>
    </source>
</evidence>
<dbReference type="GO" id="GO:0009279">
    <property type="term" value="C:cell outer membrane"/>
    <property type="evidence" value="ECO:0007669"/>
    <property type="project" value="UniProtKB-SubCell"/>
</dbReference>
<dbReference type="PANTHER" id="PTHR30069:SF29">
    <property type="entry name" value="HEMOGLOBIN AND HEMOGLOBIN-HAPTOGLOBIN-BINDING PROTEIN 1-RELATED"/>
    <property type="match status" value="1"/>
</dbReference>
<sequence length="641" mass="70693">MFLKVLRAGSAVALLISVLQTSYAEDDVSTLSTVYSEFVPAYTTYPEFSTSAVTVISSDDFSASDITVADVLEQAPSVQIQETGETGSYSSIRVRGAPSQQTQIYIDGVIQPNVAGEGGNLNNLLLNDVERIEIYPGSSPTLLMQGSPGGAVNIVRKQNTTSASHLLFELGSFDHVRTAGGGNVVDGNWSSSASFEVLNVENDFEFTNDANTPDDDSDDYTDTRSNAAYQLANITVATSYQQDENQYSIALSYFESKKELPDYQNSDIEEAYYDQTDISALFSANLNQWAEGVDSSIRIQLLDNQGHYYDPDSAIGWNANDSEDQLLSAQINQTTSKSLEAGVVSLSNSLSHDCFTLEDSIEGTTVDASRSQFSSALSSEWFINKLTATASLRHLIYRDDSGDESDSSNLYGGQLGLRYDQNKVSVQSGLQYSYRVANLIERYGNIGSFVGNDELENEQAISTDIAFGYTANSYQTSLTAFYRYSENPIIAIYSSGGVGQYINLESAEYIGLEWQLEKSWQTIRLSSIGSVQDSIIHSQVSSYDGNQVPGYYPLSLKQSISWNVTSSWQAGLSHVYEDGLYYDRANSTKAPTKEVVNAELVWRKSPWQLSAKVENLFNDYYLDYDRKVVPGRSYTITLEFK</sequence>
<comment type="similarity">
    <text evidence="8">Belongs to the TonB-dependent receptor family.</text>
</comment>
<evidence type="ECO:0000256" key="8">
    <source>
        <dbReference type="PROSITE-ProRule" id="PRU01360"/>
    </source>
</evidence>
<gene>
    <name evidence="11" type="ORF">BCF53_11787</name>
</gene>